<evidence type="ECO:0000313" key="3">
    <source>
        <dbReference type="Proteomes" id="UP000887540"/>
    </source>
</evidence>
<dbReference type="Proteomes" id="UP000887540">
    <property type="component" value="Unplaced"/>
</dbReference>
<feature type="compositionally biased region" description="Polar residues" evidence="1">
    <location>
        <begin position="17"/>
        <end position="32"/>
    </location>
</feature>
<dbReference type="AlphaFoldDB" id="A0A914EP83"/>
<keyword evidence="2" id="KW-1133">Transmembrane helix</keyword>
<evidence type="ECO:0000256" key="2">
    <source>
        <dbReference type="SAM" id="Phobius"/>
    </source>
</evidence>
<feature type="compositionally biased region" description="Pro residues" evidence="1">
    <location>
        <begin position="1"/>
        <end position="11"/>
    </location>
</feature>
<name>A0A914EP83_9BILA</name>
<proteinExistence type="predicted"/>
<protein>
    <submittedName>
        <fullName evidence="4">Uncharacterized protein</fullName>
    </submittedName>
</protein>
<evidence type="ECO:0000256" key="1">
    <source>
        <dbReference type="SAM" id="MobiDB-lite"/>
    </source>
</evidence>
<keyword evidence="2" id="KW-0472">Membrane</keyword>
<accession>A0A914EP83</accession>
<keyword evidence="2" id="KW-0812">Transmembrane</keyword>
<reference evidence="4" key="1">
    <citation type="submission" date="2022-11" db="UniProtKB">
        <authorList>
            <consortium name="WormBaseParasite"/>
        </authorList>
    </citation>
    <scope>IDENTIFICATION</scope>
</reference>
<sequence length="135" mass="15552">MAESCAPPPYEPIAHPNPTSEYGYKQTSSEQLQPPAYEDDARFASVTSISYRMMLQPPPGYVAIRTRDDDTFYLPIEAFGASKRKHRQQIFCLFCGFLVFIVVILYSAMVFYSMIEANDYRKKLNKSLLEQMQRS</sequence>
<feature type="transmembrane region" description="Helical" evidence="2">
    <location>
        <begin position="90"/>
        <end position="115"/>
    </location>
</feature>
<keyword evidence="3" id="KW-1185">Reference proteome</keyword>
<evidence type="ECO:0000313" key="4">
    <source>
        <dbReference type="WBParaSite" id="ACRNAN_scaffold9687.g20142.t1"/>
    </source>
</evidence>
<organism evidence="3 4">
    <name type="scientific">Acrobeloides nanus</name>
    <dbReference type="NCBI Taxonomy" id="290746"/>
    <lineage>
        <taxon>Eukaryota</taxon>
        <taxon>Metazoa</taxon>
        <taxon>Ecdysozoa</taxon>
        <taxon>Nematoda</taxon>
        <taxon>Chromadorea</taxon>
        <taxon>Rhabditida</taxon>
        <taxon>Tylenchina</taxon>
        <taxon>Cephalobomorpha</taxon>
        <taxon>Cephaloboidea</taxon>
        <taxon>Cephalobidae</taxon>
        <taxon>Acrobeloides</taxon>
    </lineage>
</organism>
<feature type="region of interest" description="Disordered" evidence="1">
    <location>
        <begin position="1"/>
        <end position="34"/>
    </location>
</feature>
<dbReference type="WBParaSite" id="ACRNAN_scaffold9687.g20142.t1">
    <property type="protein sequence ID" value="ACRNAN_scaffold9687.g20142.t1"/>
    <property type="gene ID" value="ACRNAN_scaffold9687.g20142"/>
</dbReference>